<evidence type="ECO:0000256" key="2">
    <source>
        <dbReference type="SAM" id="SignalP"/>
    </source>
</evidence>
<dbReference type="EMBL" id="MOPA01000004">
    <property type="protein sequence ID" value="KAK1542307.1"/>
    <property type="molecule type" value="Genomic_DNA"/>
</dbReference>
<proteinExistence type="predicted"/>
<feature type="region of interest" description="Disordered" evidence="1">
    <location>
        <begin position="396"/>
        <end position="426"/>
    </location>
</feature>
<keyword evidence="4" id="KW-1185">Reference proteome</keyword>
<comment type="caution">
    <text evidence="3">The sequence shown here is derived from an EMBL/GenBank/DDBJ whole genome shotgun (WGS) entry which is preliminary data.</text>
</comment>
<organism evidence="3 4">
    <name type="scientific">Colletotrichum paranaense</name>
    <dbReference type="NCBI Taxonomy" id="1914294"/>
    <lineage>
        <taxon>Eukaryota</taxon>
        <taxon>Fungi</taxon>
        <taxon>Dikarya</taxon>
        <taxon>Ascomycota</taxon>
        <taxon>Pezizomycotina</taxon>
        <taxon>Sordariomycetes</taxon>
        <taxon>Hypocreomycetidae</taxon>
        <taxon>Glomerellales</taxon>
        <taxon>Glomerellaceae</taxon>
        <taxon>Colletotrichum</taxon>
        <taxon>Colletotrichum acutatum species complex</taxon>
    </lineage>
</organism>
<dbReference type="Proteomes" id="UP001241169">
    <property type="component" value="Unassembled WGS sequence"/>
</dbReference>
<keyword evidence="2" id="KW-0732">Signal</keyword>
<name>A0ABQ9SS05_9PEZI</name>
<accession>A0ABQ9SS05</accession>
<dbReference type="GeneID" id="85373869"/>
<sequence length="563" mass="60026">MCRVPFHARLFGPWLAIAAILVLGQDAADKAKFGDPINVLGSMERTDQDFQDGLALDLFSPKNRTLVVQQNLTPLPGNFVTGTTGGPFMALQNYSYVISLNESANDLIAKIEIPYDPAALAAIGIQESNTYVGTLAGDKRSWIVNDATRNVHREENNTRIIKMTSLQGEYILLGRQTVDTANEFVQYGQGATRTVNVTAGNRQEAEFIDGLRLSVVPSTDMGINIDIVNGISPQAVPPGLVPVNSFAWVVNSSSPGAPMLADMKFPFNPSMLSAVRGFVQPAPVRVAKKALGTTAEVPFQLMAGEIIGILPDNSVTIPNPHVSKSWQNMIRKDVGKTLNIETMQACNHTLVVLKFSLFINTTCNLPLLTLPPPSQPNPLSTKRQNNILIRRTNLNLTTPGTNTALPHNSRTTRKPTRHNNLAPLEPVPEHGAQIVPYSRAVQVIRVHELRRAGVQAVARAGDFEGPAAGGRVPGEGLAVGAALCGQGSGGADVAADGPEGDFGCAVVYDCCFAEGCGLGCGGEEGDEEGGEMHVGGWGIVCLSGNLVDSGRLRIVSGLRPSWF</sequence>
<evidence type="ECO:0000256" key="1">
    <source>
        <dbReference type="SAM" id="MobiDB-lite"/>
    </source>
</evidence>
<feature type="signal peptide" evidence="2">
    <location>
        <begin position="1"/>
        <end position="24"/>
    </location>
</feature>
<feature type="compositionally biased region" description="Low complexity" evidence="1">
    <location>
        <begin position="396"/>
        <end position="405"/>
    </location>
</feature>
<gene>
    <name evidence="3" type="ORF">CPAR01_05694</name>
</gene>
<reference evidence="3 4" key="1">
    <citation type="submission" date="2016-10" db="EMBL/GenBank/DDBJ databases">
        <title>The genome sequence of Colletotrichum fioriniae PJ7.</title>
        <authorList>
            <person name="Baroncelli R."/>
        </authorList>
    </citation>
    <scope>NUCLEOTIDE SEQUENCE [LARGE SCALE GENOMIC DNA]</scope>
    <source>
        <strain evidence="3 4">IMI 384185</strain>
    </source>
</reference>
<evidence type="ECO:0000313" key="3">
    <source>
        <dbReference type="EMBL" id="KAK1542307.1"/>
    </source>
</evidence>
<feature type="chain" id="PRO_5045711626" evidence="2">
    <location>
        <begin position="25"/>
        <end position="563"/>
    </location>
</feature>
<evidence type="ECO:0000313" key="4">
    <source>
        <dbReference type="Proteomes" id="UP001241169"/>
    </source>
</evidence>
<protein>
    <submittedName>
        <fullName evidence="3">Uncharacterized protein</fullName>
    </submittedName>
</protein>
<dbReference type="RefSeq" id="XP_060351436.1">
    <property type="nucleotide sequence ID" value="XM_060489970.1"/>
</dbReference>